<dbReference type="Pfam" id="PF12802">
    <property type="entry name" value="MarR_2"/>
    <property type="match status" value="1"/>
</dbReference>
<reference evidence="2 3" key="1">
    <citation type="submission" date="2019-01" db="EMBL/GenBank/DDBJ databases">
        <title>Draft genome sequence of Cellulomonas takizawaensis strain TKZ-21.</title>
        <authorList>
            <person name="Yamamura H."/>
            <person name="Hayashi T."/>
            <person name="Hamada M."/>
            <person name="Serisawa Y."/>
            <person name="Matsuyama K."/>
            <person name="Nakagawa Y."/>
            <person name="Otoguro M."/>
            <person name="Yanagida F."/>
            <person name="Hayakawa M."/>
        </authorList>
    </citation>
    <scope>NUCLEOTIDE SEQUENCE [LARGE SCALE GENOMIC DNA]</scope>
    <source>
        <strain evidence="2 3">NBRC12680</strain>
    </source>
</reference>
<gene>
    <name evidence="2" type="ORF">CBZ_08630</name>
</gene>
<name>A0A402DNV3_9CELL</name>
<dbReference type="GO" id="GO:0003700">
    <property type="term" value="F:DNA-binding transcription factor activity"/>
    <property type="evidence" value="ECO:0007669"/>
    <property type="project" value="InterPro"/>
</dbReference>
<dbReference type="InterPro" id="IPR039422">
    <property type="entry name" value="MarR/SlyA-like"/>
</dbReference>
<evidence type="ECO:0000259" key="1">
    <source>
        <dbReference type="PROSITE" id="PS50995"/>
    </source>
</evidence>
<dbReference type="InterPro" id="IPR000835">
    <property type="entry name" value="HTH_MarR-typ"/>
</dbReference>
<dbReference type="InterPro" id="IPR036388">
    <property type="entry name" value="WH-like_DNA-bd_sf"/>
</dbReference>
<dbReference type="PRINTS" id="PR00598">
    <property type="entry name" value="HTHMARR"/>
</dbReference>
<dbReference type="PANTHER" id="PTHR33164">
    <property type="entry name" value="TRANSCRIPTIONAL REGULATOR, MARR FAMILY"/>
    <property type="match status" value="1"/>
</dbReference>
<sequence>MTADDRRDPRGPLDPREPLDRLDLIQAAWRRERPDLDVRPQGVIGRLHRVAGHLTDELVTVYRQHGLGEGDFDVLATLRRAGAPYERTPGDLCANTLVTSGAMTKRVDRLAAAGLVTRRVSERDARERVIALTPHGMDVIDAAFTDHMANERRLLDALDPADAEHLEHLLRRWLALFEDAGLDRPLSGPAATG</sequence>
<proteinExistence type="predicted"/>
<protein>
    <submittedName>
        <fullName evidence="2">MarR family transcriptional regulator</fullName>
    </submittedName>
</protein>
<dbReference type="EMBL" id="BIMR01000049">
    <property type="protein sequence ID" value="GCE75807.1"/>
    <property type="molecule type" value="Genomic_DNA"/>
</dbReference>
<keyword evidence="3" id="KW-1185">Reference proteome</keyword>
<dbReference type="Gene3D" id="1.10.10.10">
    <property type="entry name" value="Winged helix-like DNA-binding domain superfamily/Winged helix DNA-binding domain"/>
    <property type="match status" value="1"/>
</dbReference>
<dbReference type="SUPFAM" id="SSF46785">
    <property type="entry name" value="Winged helix' DNA-binding domain"/>
    <property type="match status" value="1"/>
</dbReference>
<dbReference type="PANTHER" id="PTHR33164:SF104">
    <property type="entry name" value="TRANSCRIPTIONAL REGULATORY PROTEIN"/>
    <property type="match status" value="1"/>
</dbReference>
<organism evidence="2 3">
    <name type="scientific">Cellulomonas biazotea</name>
    <dbReference type="NCBI Taxonomy" id="1709"/>
    <lineage>
        <taxon>Bacteria</taxon>
        <taxon>Bacillati</taxon>
        <taxon>Actinomycetota</taxon>
        <taxon>Actinomycetes</taxon>
        <taxon>Micrococcales</taxon>
        <taxon>Cellulomonadaceae</taxon>
        <taxon>Cellulomonas</taxon>
    </lineage>
</organism>
<dbReference type="SMART" id="SM00347">
    <property type="entry name" value="HTH_MARR"/>
    <property type="match status" value="1"/>
</dbReference>
<evidence type="ECO:0000313" key="3">
    <source>
        <dbReference type="Proteomes" id="UP000289954"/>
    </source>
</evidence>
<comment type="caution">
    <text evidence="2">The sequence shown here is derived from an EMBL/GenBank/DDBJ whole genome shotgun (WGS) entry which is preliminary data.</text>
</comment>
<dbReference type="InterPro" id="IPR036390">
    <property type="entry name" value="WH_DNA-bd_sf"/>
</dbReference>
<dbReference type="RefSeq" id="WP_130780408.1">
    <property type="nucleotide sequence ID" value="NZ_BIMR01000049.1"/>
</dbReference>
<accession>A0A402DNV3</accession>
<dbReference type="AlphaFoldDB" id="A0A402DNV3"/>
<dbReference type="PROSITE" id="PS50995">
    <property type="entry name" value="HTH_MARR_2"/>
    <property type="match status" value="1"/>
</dbReference>
<dbReference type="OrthoDB" id="3237509at2"/>
<feature type="domain" description="HTH marR-type" evidence="1">
    <location>
        <begin position="40"/>
        <end position="175"/>
    </location>
</feature>
<dbReference type="GO" id="GO:0006950">
    <property type="term" value="P:response to stress"/>
    <property type="evidence" value="ECO:0007669"/>
    <property type="project" value="TreeGrafter"/>
</dbReference>
<dbReference type="Proteomes" id="UP000289954">
    <property type="component" value="Unassembled WGS sequence"/>
</dbReference>
<evidence type="ECO:0000313" key="2">
    <source>
        <dbReference type="EMBL" id="GCE75807.1"/>
    </source>
</evidence>